<feature type="transmembrane region" description="Helical" evidence="2">
    <location>
        <begin position="49"/>
        <end position="69"/>
    </location>
</feature>
<evidence type="ECO:0000313" key="4">
    <source>
        <dbReference type="Proteomes" id="UP000663845"/>
    </source>
</evidence>
<keyword evidence="2" id="KW-0472">Membrane</keyword>
<keyword evidence="2" id="KW-1133">Transmembrane helix</keyword>
<protein>
    <recommendedName>
        <fullName evidence="5">Transmembrane protein</fullName>
    </recommendedName>
</protein>
<organism evidence="3 4">
    <name type="scientific">Adineta steineri</name>
    <dbReference type="NCBI Taxonomy" id="433720"/>
    <lineage>
        <taxon>Eukaryota</taxon>
        <taxon>Metazoa</taxon>
        <taxon>Spiralia</taxon>
        <taxon>Gnathifera</taxon>
        <taxon>Rotifera</taxon>
        <taxon>Eurotatoria</taxon>
        <taxon>Bdelloidea</taxon>
        <taxon>Adinetida</taxon>
        <taxon>Adinetidae</taxon>
        <taxon>Adineta</taxon>
    </lineage>
</organism>
<evidence type="ECO:0000313" key="3">
    <source>
        <dbReference type="EMBL" id="CAF1104268.1"/>
    </source>
</evidence>
<reference evidence="3" key="1">
    <citation type="submission" date="2021-02" db="EMBL/GenBank/DDBJ databases">
        <authorList>
            <person name="Nowell W R."/>
        </authorList>
    </citation>
    <scope>NUCLEOTIDE SEQUENCE</scope>
</reference>
<accession>A0A814PDN1</accession>
<feature type="compositionally biased region" description="Polar residues" evidence="1">
    <location>
        <begin position="97"/>
        <end position="107"/>
    </location>
</feature>
<evidence type="ECO:0008006" key="5">
    <source>
        <dbReference type="Google" id="ProtNLM"/>
    </source>
</evidence>
<dbReference type="EMBL" id="CAJNOG010000237">
    <property type="protein sequence ID" value="CAF1104268.1"/>
    <property type="molecule type" value="Genomic_DNA"/>
</dbReference>
<dbReference type="Proteomes" id="UP000663845">
    <property type="component" value="Unassembled WGS sequence"/>
</dbReference>
<name>A0A814PDN1_9BILA</name>
<dbReference type="AlphaFoldDB" id="A0A814PDN1"/>
<evidence type="ECO:0000256" key="1">
    <source>
        <dbReference type="SAM" id="MobiDB-lite"/>
    </source>
</evidence>
<sequence>MNEQQRDQMIENSTKFTSVILSSLSHNLTSSSSSSSSTPIRARTMVSTMYIAGIAFMVGVFLILLWVNLFSRHCWCWHDTSVGNRFNRQWLIKRSMTGRNDSSSPKPRNQEKPSNENELE</sequence>
<comment type="caution">
    <text evidence="3">The sequence shown here is derived from an EMBL/GenBank/DDBJ whole genome shotgun (WGS) entry which is preliminary data.</text>
</comment>
<feature type="compositionally biased region" description="Basic and acidic residues" evidence="1">
    <location>
        <begin position="108"/>
        <end position="120"/>
    </location>
</feature>
<feature type="region of interest" description="Disordered" evidence="1">
    <location>
        <begin position="97"/>
        <end position="120"/>
    </location>
</feature>
<proteinExistence type="predicted"/>
<gene>
    <name evidence="3" type="ORF">JYZ213_LOCUS21561</name>
</gene>
<evidence type="ECO:0000256" key="2">
    <source>
        <dbReference type="SAM" id="Phobius"/>
    </source>
</evidence>
<keyword evidence="2" id="KW-0812">Transmembrane</keyword>